<comment type="caution">
    <text evidence="1">The sequence shown here is derived from an EMBL/GenBank/DDBJ whole genome shotgun (WGS) entry which is preliminary data.</text>
</comment>
<proteinExistence type="predicted"/>
<evidence type="ECO:0000313" key="1">
    <source>
        <dbReference type="EMBL" id="TGY78812.1"/>
    </source>
</evidence>
<reference evidence="1" key="1">
    <citation type="submission" date="2019-04" db="EMBL/GenBank/DDBJ databases">
        <title>Microbes associate with the intestines of laboratory mice.</title>
        <authorList>
            <person name="Navarre W."/>
            <person name="Wong E."/>
            <person name="Huang K."/>
            <person name="Tropini C."/>
            <person name="Ng K."/>
            <person name="Yu B."/>
        </authorList>
    </citation>
    <scope>NUCLEOTIDE SEQUENCE</scope>
    <source>
        <strain evidence="1">NM04_E33</strain>
    </source>
</reference>
<name>A0AC61RE29_9BACT</name>
<gene>
    <name evidence="1" type="ORF">E5331_08385</name>
</gene>
<keyword evidence="1" id="KW-0418">Kinase</keyword>
<protein>
    <submittedName>
        <fullName evidence="1">Hybrid sensor histidine kinase/response regulator</fullName>
    </submittedName>
</protein>
<dbReference type="EMBL" id="SRYB01000010">
    <property type="protein sequence ID" value="TGY78812.1"/>
    <property type="molecule type" value="Genomic_DNA"/>
</dbReference>
<keyword evidence="2" id="KW-1185">Reference proteome</keyword>
<evidence type="ECO:0000313" key="2">
    <source>
        <dbReference type="Proteomes" id="UP000306319"/>
    </source>
</evidence>
<organism evidence="1 2">
    <name type="scientific">Lepagella muris</name>
    <dbReference type="NCBI Taxonomy" id="3032870"/>
    <lineage>
        <taxon>Bacteria</taxon>
        <taxon>Pseudomonadati</taxon>
        <taxon>Bacteroidota</taxon>
        <taxon>Bacteroidia</taxon>
        <taxon>Bacteroidales</taxon>
        <taxon>Muribaculaceae</taxon>
        <taxon>Lepagella</taxon>
    </lineage>
</organism>
<dbReference type="Proteomes" id="UP000306319">
    <property type="component" value="Unassembled WGS sequence"/>
</dbReference>
<keyword evidence="1" id="KW-0808">Transferase</keyword>
<accession>A0AC61RE29</accession>
<sequence length="1343" mass="152525">MKNRNILIFFLILLLSCLPSAAYNMRQSSNIEGLSNSAILSMCRDDNGFLWIGTCDGVNISDGTSIYPFSQLFPGQTLSGNVIETIVNGDNNIMWVLTNHGLNLVDTESRTITTYSRFGGQELMAIDDDGTLFIMTEDSKIHLHRRKADGDFLIGGQSAIPFNKTKSIRICGNNLLIFASDGIYYLPIEHNSKGEALKIGKTSRHIDIPINFAQTNHDEMFIVDDKGILFEISPEGNLSRITDLSQYIAQRGHISHIIRNNQGNYYISFSTEGAIRISKNDKYEFQATNLKIPVGVFCLEKSKDQNVVWIGSDCRGVYTIWDDLYNVRSFDFNTFGNKISNPVRSIFVDDKSNIWLGTKGDGILRVEGFDDSRSYQNFSESTLYTSFNSDLHHNSVFAFGKSKRPILWIATENGLNYYNYADNRIHKADLGKEIKFMHGVVESNDSTLWMCTLGNGIIKARISGNSDHPTLSDIKIYSLDNGEFSSNQFFSITIDEKGDLLFCNRGRGMYHLKNDSLCSIPLRGKYSTNAIYDVFDAIKSDSILWLGTGNGLLKMDKDGEKHFFGPQYGFTNNTIHKMIRDNDGKIWISTNDGLIRYNPENDETLKYGRNYGITISEFSDGASFSTPNTLIFGGINGIATVSRNKRFLNHKPFTTSLHLLSISISGIDVPLSQHFEQKKNIGYLRFNHDQNHFSLTFAVPDFINGENYTYYYSIDGHDWINNGSNPTISFNQMSYGNFSLKVRYLNRASGVESEPYSLNIMVIPPWYLSDLAKGFYLLIIISALFYAARMYLRRQRERQEEAMSRLEQTHKEELYEEKLRFFTNITHEFCTPLTLIYGPCERVLTYPGADDYVKKYINLIRMNTERLNNLIQELIDFRRTETGHKTLKIRETDISRLCSDIMTSFSELSDRNNITFVKDFPADMLWNSDFGCLRKVITNLISNAFKYTSPGGTIKVSMRMADNKLTISVYNTGKGIREEDKERIFNRYSVLDNVEENAVKGLSHRNGLGMAICHSMVDMLRGSIEINSEVGSFAEFVVTLPYLETNSSNDTEKNPEKENIPTVAPETETTSDIIATKKPDADGKDTILVIDDNTEILTLLADSLSDYNVITAENAEEGLNIIKESAPDLIISDIMMPGTNGMDLTRQIKQNRHTMHIPLVLLSAKNSTDEKVEGIESGADAYIGKPFSISYLKAVAKRLLENRNYLKEYYNSSASVFEYNKGQLIHKEDKDFIDSISAFIEMHIDDSSLSPDHLANHMKISVRNLYRKFKDLGQVPPNDFIKSQRISYAAKLLLTTSLTVQEIIYRSGFTNRSHFYKEFDKRFSMTPKDYRTANTQKDYSLSE</sequence>